<name>A0A914C3R5_9BILA</name>
<dbReference type="AlphaFoldDB" id="A0A914C3R5"/>
<keyword evidence="5" id="KW-1185">Reference proteome</keyword>
<reference evidence="6" key="1">
    <citation type="submission" date="2022-11" db="UniProtKB">
        <authorList>
            <consortium name="WormBaseParasite"/>
        </authorList>
    </citation>
    <scope>IDENTIFICATION</scope>
</reference>
<feature type="domain" description="Cytosolic fatty-acid binding proteins" evidence="4">
    <location>
        <begin position="7"/>
        <end position="24"/>
    </location>
</feature>
<dbReference type="PRINTS" id="PR00178">
    <property type="entry name" value="FATTYACIDBP"/>
</dbReference>
<dbReference type="FunFam" id="2.40.128.20:FF:000001">
    <property type="entry name" value="Fatty acid-binding protein, adipocyte"/>
    <property type="match status" value="1"/>
</dbReference>
<dbReference type="Gene3D" id="2.40.128.20">
    <property type="match status" value="1"/>
</dbReference>
<dbReference type="Pfam" id="PF00061">
    <property type="entry name" value="Lipocalin"/>
    <property type="match status" value="1"/>
</dbReference>
<evidence type="ECO:0000256" key="1">
    <source>
        <dbReference type="ARBA" id="ARBA00008390"/>
    </source>
</evidence>
<keyword evidence="2" id="KW-0446">Lipid-binding</keyword>
<dbReference type="GO" id="GO:0005504">
    <property type="term" value="F:fatty acid binding"/>
    <property type="evidence" value="ECO:0007669"/>
    <property type="project" value="UniProtKB-ARBA"/>
</dbReference>
<dbReference type="InterPro" id="IPR000566">
    <property type="entry name" value="Lipocln_cytosolic_FA-bd_dom"/>
</dbReference>
<evidence type="ECO:0000313" key="5">
    <source>
        <dbReference type="Proteomes" id="UP000887540"/>
    </source>
</evidence>
<keyword evidence="3" id="KW-0813">Transport</keyword>
<dbReference type="PANTHER" id="PTHR11955">
    <property type="entry name" value="FATTY ACID BINDING PROTEIN"/>
    <property type="match status" value="1"/>
</dbReference>
<dbReference type="CDD" id="cd00742">
    <property type="entry name" value="FABP"/>
    <property type="match status" value="1"/>
</dbReference>
<protein>
    <submittedName>
        <fullName evidence="6">Cytosolic fatty-acid binding proteins domain-containing protein</fullName>
    </submittedName>
</protein>
<evidence type="ECO:0000259" key="4">
    <source>
        <dbReference type="PROSITE" id="PS00214"/>
    </source>
</evidence>
<dbReference type="WBParaSite" id="ACRNAN_Path_220.g813.t1">
    <property type="protein sequence ID" value="ACRNAN_Path_220.g813.t1"/>
    <property type="gene ID" value="ACRNAN_Path_220.g813"/>
</dbReference>
<organism evidence="5 6">
    <name type="scientific">Acrobeloides nanus</name>
    <dbReference type="NCBI Taxonomy" id="290746"/>
    <lineage>
        <taxon>Eukaryota</taxon>
        <taxon>Metazoa</taxon>
        <taxon>Ecdysozoa</taxon>
        <taxon>Nematoda</taxon>
        <taxon>Chromadorea</taxon>
        <taxon>Rhabditida</taxon>
        <taxon>Tylenchina</taxon>
        <taxon>Cephalobomorpha</taxon>
        <taxon>Cephaloboidea</taxon>
        <taxon>Cephalobidae</taxon>
        <taxon>Acrobeloides</taxon>
    </lineage>
</organism>
<dbReference type="InterPro" id="IPR012674">
    <property type="entry name" value="Calycin"/>
</dbReference>
<sequence>MAEAFVGKWELETSENFDEYMKYVGVGLVTRTMAGKLKPVIEITVTGNHWKIVQSSTVKTIVTEFDLGVEFDEETPDGRKMKSTFTFENGKLIQDQKPIGSKDKHSTIVRYIEGDKYVNEIQSDAVKAKRVYKRA</sequence>
<dbReference type="SUPFAM" id="SSF50814">
    <property type="entry name" value="Lipocalins"/>
    <property type="match status" value="1"/>
</dbReference>
<comment type="similarity">
    <text evidence="1 3">Belongs to the calycin superfamily. Fatty-acid binding protein (FABP) family.</text>
</comment>
<dbReference type="InterPro" id="IPR000463">
    <property type="entry name" value="Fatty_acid-bd"/>
</dbReference>
<accession>A0A914C3R5</accession>
<proteinExistence type="inferred from homology"/>
<evidence type="ECO:0000313" key="6">
    <source>
        <dbReference type="WBParaSite" id="ACRNAN_Path_220.g813.t1"/>
    </source>
</evidence>
<dbReference type="PROSITE" id="PS00214">
    <property type="entry name" value="FABP"/>
    <property type="match status" value="1"/>
</dbReference>
<evidence type="ECO:0000256" key="2">
    <source>
        <dbReference type="ARBA" id="ARBA00023121"/>
    </source>
</evidence>
<dbReference type="InterPro" id="IPR031259">
    <property type="entry name" value="ILBP"/>
</dbReference>
<evidence type="ECO:0000256" key="3">
    <source>
        <dbReference type="RuleBase" id="RU003696"/>
    </source>
</evidence>
<dbReference type="Proteomes" id="UP000887540">
    <property type="component" value="Unplaced"/>
</dbReference>